<feature type="transmembrane region" description="Helical" evidence="1">
    <location>
        <begin position="92"/>
        <end position="111"/>
    </location>
</feature>
<keyword evidence="1" id="KW-0812">Transmembrane</keyword>
<feature type="transmembrane region" description="Helical" evidence="1">
    <location>
        <begin position="23"/>
        <end position="42"/>
    </location>
</feature>
<dbReference type="EMBL" id="VFOW01000001">
    <property type="protein sequence ID" value="TQL79675.1"/>
    <property type="molecule type" value="Genomic_DNA"/>
</dbReference>
<comment type="caution">
    <text evidence="2">The sequence shown here is derived from an EMBL/GenBank/DDBJ whole genome shotgun (WGS) entry which is preliminary data.</text>
</comment>
<feature type="transmembrane region" description="Helical" evidence="1">
    <location>
        <begin position="210"/>
        <end position="243"/>
    </location>
</feature>
<keyword evidence="1" id="KW-1133">Transmembrane helix</keyword>
<reference evidence="2 3" key="1">
    <citation type="submission" date="2019-06" db="EMBL/GenBank/DDBJ databases">
        <title>Sequencing the genomes of 1000 actinobacteria strains.</title>
        <authorList>
            <person name="Klenk H.-P."/>
        </authorList>
    </citation>
    <scope>NUCLEOTIDE SEQUENCE [LARGE SCALE GENOMIC DNA]</scope>
    <source>
        <strain evidence="2 3">DSM 45928</strain>
    </source>
</reference>
<keyword evidence="3" id="KW-1185">Reference proteome</keyword>
<feature type="transmembrane region" description="Helical" evidence="1">
    <location>
        <begin position="300"/>
        <end position="318"/>
    </location>
</feature>
<evidence type="ECO:0000313" key="3">
    <source>
        <dbReference type="Proteomes" id="UP000317043"/>
    </source>
</evidence>
<accession>A0A543B4A9</accession>
<evidence type="ECO:0000256" key="1">
    <source>
        <dbReference type="SAM" id="Phobius"/>
    </source>
</evidence>
<feature type="transmembrane region" description="Helical" evidence="1">
    <location>
        <begin position="177"/>
        <end position="198"/>
    </location>
</feature>
<dbReference type="InParanoid" id="A0A543B4A9"/>
<name>A0A543B4A9_9ACTN</name>
<organism evidence="2 3">
    <name type="scientific">Stackebrandtia endophytica</name>
    <dbReference type="NCBI Taxonomy" id="1496996"/>
    <lineage>
        <taxon>Bacteria</taxon>
        <taxon>Bacillati</taxon>
        <taxon>Actinomycetota</taxon>
        <taxon>Actinomycetes</taxon>
        <taxon>Glycomycetales</taxon>
        <taxon>Glycomycetaceae</taxon>
        <taxon>Stackebrandtia</taxon>
    </lineage>
</organism>
<feature type="transmembrane region" description="Helical" evidence="1">
    <location>
        <begin position="421"/>
        <end position="441"/>
    </location>
</feature>
<dbReference type="Proteomes" id="UP000317043">
    <property type="component" value="Unassembled WGS sequence"/>
</dbReference>
<gene>
    <name evidence="2" type="ORF">FB566_5286</name>
</gene>
<feature type="transmembrane region" description="Helical" evidence="1">
    <location>
        <begin position="62"/>
        <end position="80"/>
    </location>
</feature>
<evidence type="ECO:0008006" key="4">
    <source>
        <dbReference type="Google" id="ProtNLM"/>
    </source>
</evidence>
<dbReference type="AlphaFoldDB" id="A0A543B4A9"/>
<sequence length="444" mass="46684">MVANKTGDEIAPKDPRSMERRDLAAWLTLVAVGLGIAAVAVAMSAELGSDAVPFLGHYRLDISPLAIVAPLVALAVLLVARRRWAARMSWRMLLSLSYLAALAWQLGLALMSGPDGLSRYLSNEDGYLPELAGVGSTADLFTAVTDAGGTLSTANTGHPPGSLLLLWALKSTSLSDIQLGLLSAAISALIVPLVLLTARSSCGPVAARQLAPFLILAPWAIWLVVGPDAATAVLAAAALAAAAHASHRNRRGWSALAWSVVSGLLLASATLFAYLAAWFGLSIVCLYFARRRPWHNLATGAGALAPLAAAQLAGFNWAEGLSVAYHGYLERIEFDRSLLWWIPLSLVVLILACGPGLVSSLRKMRNTPAWPFLIGGGAAIVFSVFMGTARGGVEETWLPLFPWLLIAATAPATQGGRPLPFPWLLAAVTAACGLIIEAVLLSPW</sequence>
<keyword evidence="1" id="KW-0472">Membrane</keyword>
<evidence type="ECO:0000313" key="2">
    <source>
        <dbReference type="EMBL" id="TQL79675.1"/>
    </source>
</evidence>
<proteinExistence type="predicted"/>
<feature type="transmembrane region" description="Helical" evidence="1">
    <location>
        <begin position="370"/>
        <end position="389"/>
    </location>
</feature>
<feature type="transmembrane region" description="Helical" evidence="1">
    <location>
        <begin position="255"/>
        <end position="288"/>
    </location>
</feature>
<feature type="transmembrane region" description="Helical" evidence="1">
    <location>
        <begin position="338"/>
        <end position="358"/>
    </location>
</feature>
<protein>
    <recommendedName>
        <fullName evidence="4">Alpha-1,2-mannosyltransferase</fullName>
    </recommendedName>
</protein>